<feature type="transmembrane region" description="Helical" evidence="11">
    <location>
        <begin position="273"/>
        <end position="296"/>
    </location>
</feature>
<feature type="domain" description="ABC3 transporter permease C-terminal" evidence="12">
    <location>
        <begin position="182"/>
        <end position="293"/>
    </location>
</feature>
<organism evidence="14 15">
    <name type="scientific">Candidatus Sediminicultor quintus</name>
    <dbReference type="NCBI Taxonomy" id="1797291"/>
    <lineage>
        <taxon>Bacteria</taxon>
        <taxon>Pseudomonadati</taxon>
        <taxon>Atribacterota</taxon>
        <taxon>Candidatus Phoenicimicrobiia</taxon>
        <taxon>Candidatus Pheonicimicrobiales</taxon>
        <taxon>Candidatus Phoenicimicrobiaceae</taxon>
        <taxon>Candidatus Sediminicultor</taxon>
    </lineage>
</organism>
<dbReference type="InterPro" id="IPR040690">
    <property type="entry name" value="FtsX_ECD"/>
</dbReference>
<dbReference type="EMBL" id="MEYH01000071">
    <property type="protein sequence ID" value="OGD14946.1"/>
    <property type="molecule type" value="Genomic_DNA"/>
</dbReference>
<evidence type="ECO:0000256" key="10">
    <source>
        <dbReference type="PIRNR" id="PIRNR003097"/>
    </source>
</evidence>
<evidence type="ECO:0000256" key="7">
    <source>
        <dbReference type="ARBA" id="ARBA00022989"/>
    </source>
</evidence>
<evidence type="ECO:0000256" key="4">
    <source>
        <dbReference type="ARBA" id="ARBA00022475"/>
    </source>
</evidence>
<comment type="caution">
    <text evidence="14">The sequence shown here is derived from an EMBL/GenBank/DDBJ whole genome shotgun (WGS) entry which is preliminary data.</text>
</comment>
<feature type="domain" description="FtsX extracellular" evidence="13">
    <location>
        <begin position="67"/>
        <end position="159"/>
    </location>
</feature>
<evidence type="ECO:0000256" key="3">
    <source>
        <dbReference type="ARBA" id="ARBA00021907"/>
    </source>
</evidence>
<dbReference type="AlphaFoldDB" id="A0A1F5A9S2"/>
<dbReference type="Gene3D" id="3.30.70.3040">
    <property type="match status" value="1"/>
</dbReference>
<evidence type="ECO:0000256" key="2">
    <source>
        <dbReference type="ARBA" id="ARBA00007379"/>
    </source>
</evidence>
<protein>
    <recommendedName>
        <fullName evidence="3 10">Cell division protein FtsX</fullName>
    </recommendedName>
</protein>
<keyword evidence="5 10" id="KW-0132">Cell division</keyword>
<dbReference type="Pfam" id="PF18075">
    <property type="entry name" value="FtsX_ECD"/>
    <property type="match status" value="1"/>
</dbReference>
<reference evidence="14 15" key="1">
    <citation type="journal article" date="2016" name="Nat. Commun.">
        <title>Thousands of microbial genomes shed light on interconnected biogeochemical processes in an aquifer system.</title>
        <authorList>
            <person name="Anantharaman K."/>
            <person name="Brown C.T."/>
            <person name="Hug L.A."/>
            <person name="Sharon I."/>
            <person name="Castelle C.J."/>
            <person name="Probst A.J."/>
            <person name="Thomas B.C."/>
            <person name="Singh A."/>
            <person name="Wilkins M.J."/>
            <person name="Karaoz U."/>
            <person name="Brodie E.L."/>
            <person name="Williams K.H."/>
            <person name="Hubbard S.S."/>
            <person name="Banfield J.F."/>
        </authorList>
    </citation>
    <scope>NUCLEOTIDE SEQUENCE [LARGE SCALE GENOMIC DNA]</scope>
</reference>
<sequence>MPKEGYIKMIFENMGFYFREALLSFRRSTLMSIAAILSITTILLIVGFFLLISVNLNLFLENLESQLEIIVYLEDNISQAELSTLTNNLNSITGIKEVKFVSKEEAYQRLSKDLGELKDILSAIEKNPLPASFEIQIKDPKTIEQIANQVTKFIKVEEVEYGREIAERLLNFTYIFRRAGMLILALLVFSSILIISNIIKITVYARRNEIEIMSLVGATSWFVKSPFIIEGFLQGFISSVLSTIILYNFYFFAINKVHQAIPFLPLVVDKVDLLPIGIAIVLLGSLVGVLGSMFSVGKYLNV</sequence>
<keyword evidence="9 10" id="KW-0131">Cell cycle</keyword>
<dbReference type="PANTHER" id="PTHR47755">
    <property type="entry name" value="CELL DIVISION PROTEIN FTSX"/>
    <property type="match status" value="1"/>
</dbReference>
<dbReference type="InterPro" id="IPR003838">
    <property type="entry name" value="ABC3_permease_C"/>
</dbReference>
<dbReference type="PANTHER" id="PTHR47755:SF1">
    <property type="entry name" value="CELL DIVISION PROTEIN FTSX"/>
    <property type="match status" value="1"/>
</dbReference>
<dbReference type="Pfam" id="PF02687">
    <property type="entry name" value="FtsX"/>
    <property type="match status" value="1"/>
</dbReference>
<keyword evidence="4 10" id="KW-1003">Cell membrane</keyword>
<dbReference type="Proteomes" id="UP000177701">
    <property type="component" value="Unassembled WGS sequence"/>
</dbReference>
<keyword evidence="8 10" id="KW-0472">Membrane</keyword>
<name>A0A1F5A9S2_9BACT</name>
<dbReference type="GO" id="GO:0051301">
    <property type="term" value="P:cell division"/>
    <property type="evidence" value="ECO:0007669"/>
    <property type="project" value="UniProtKB-KW"/>
</dbReference>
<feature type="transmembrane region" description="Helical" evidence="11">
    <location>
        <begin position="232"/>
        <end position="253"/>
    </location>
</feature>
<evidence type="ECO:0000313" key="15">
    <source>
        <dbReference type="Proteomes" id="UP000177701"/>
    </source>
</evidence>
<evidence type="ECO:0000256" key="11">
    <source>
        <dbReference type="SAM" id="Phobius"/>
    </source>
</evidence>
<dbReference type="PIRSF" id="PIRSF003097">
    <property type="entry name" value="FtsX"/>
    <property type="match status" value="1"/>
</dbReference>
<dbReference type="GO" id="GO:0005886">
    <property type="term" value="C:plasma membrane"/>
    <property type="evidence" value="ECO:0007669"/>
    <property type="project" value="UniProtKB-SubCell"/>
</dbReference>
<evidence type="ECO:0000259" key="12">
    <source>
        <dbReference type="Pfam" id="PF02687"/>
    </source>
</evidence>
<keyword evidence="6 11" id="KW-0812">Transmembrane</keyword>
<comment type="similarity">
    <text evidence="2 10">Belongs to the ABC-4 integral membrane protein family. FtsX subfamily.</text>
</comment>
<evidence type="ECO:0000256" key="6">
    <source>
        <dbReference type="ARBA" id="ARBA00022692"/>
    </source>
</evidence>
<evidence type="ECO:0000313" key="14">
    <source>
        <dbReference type="EMBL" id="OGD14946.1"/>
    </source>
</evidence>
<dbReference type="STRING" id="1797291.A2V47_08000"/>
<evidence type="ECO:0000256" key="8">
    <source>
        <dbReference type="ARBA" id="ARBA00023136"/>
    </source>
</evidence>
<evidence type="ECO:0000256" key="5">
    <source>
        <dbReference type="ARBA" id="ARBA00022618"/>
    </source>
</evidence>
<feature type="transmembrane region" description="Helical" evidence="11">
    <location>
        <begin position="29"/>
        <end position="52"/>
    </location>
</feature>
<comment type="subcellular location">
    <subcellularLocation>
        <location evidence="1">Cell membrane</location>
        <topology evidence="1">Multi-pass membrane protein</topology>
    </subcellularLocation>
</comment>
<feature type="transmembrane region" description="Helical" evidence="11">
    <location>
        <begin position="179"/>
        <end position="199"/>
    </location>
</feature>
<evidence type="ECO:0000259" key="13">
    <source>
        <dbReference type="Pfam" id="PF18075"/>
    </source>
</evidence>
<evidence type="ECO:0000256" key="9">
    <source>
        <dbReference type="ARBA" id="ARBA00023306"/>
    </source>
</evidence>
<accession>A0A1F5A9S2</accession>
<dbReference type="InterPro" id="IPR004513">
    <property type="entry name" value="FtsX"/>
</dbReference>
<dbReference type="InterPro" id="IPR058204">
    <property type="entry name" value="FtsX_firmicutes-type"/>
</dbReference>
<evidence type="ECO:0000256" key="1">
    <source>
        <dbReference type="ARBA" id="ARBA00004651"/>
    </source>
</evidence>
<gene>
    <name evidence="14" type="ORF">A2V47_08000</name>
</gene>
<keyword evidence="7 11" id="KW-1133">Transmembrane helix</keyword>
<dbReference type="NCBIfam" id="NF038347">
    <property type="entry name" value="FtsX_Gpos"/>
    <property type="match status" value="1"/>
</dbReference>
<proteinExistence type="inferred from homology"/>